<feature type="domain" description="C2H2-type" evidence="1">
    <location>
        <begin position="60"/>
        <end position="80"/>
    </location>
</feature>
<dbReference type="Gene3D" id="3.30.160.60">
    <property type="entry name" value="Classic Zinc Finger"/>
    <property type="match status" value="1"/>
</dbReference>
<accession>A0A2J7ZR29</accession>
<dbReference type="Gene3D" id="3.90.190.10">
    <property type="entry name" value="Protein tyrosine phosphatase superfamily"/>
    <property type="match status" value="1"/>
</dbReference>
<dbReference type="InterPro" id="IPR029021">
    <property type="entry name" value="Prot-tyrosine_phosphatase-like"/>
</dbReference>
<proteinExistence type="predicted"/>
<sequence>MSARCAACRKTYSNAHNLKKHHARQPLCTEWLTLSPGIKDYVDAKFELPKTSIGERPNTTCTVCSTEFSNTGNLNRHLQTTTICGKWALFNSMAPQFEAFHHLSGNLGNSSDEMGTFEEFETFETFDAPAYQLCHIIWSLFLIDREFLETQDMAAVLKDNNVQYIIAILPDAALYDSSTLNGVDHVVMTYTDHDTSIDVQQFDEQCRKIDELRKERGNVFVFCNNGYQRSLPFLCYYLVKFHNNEAPSIEKAIDLILPQVDKQNYADLRGGYIDSLKLLFSSVEF</sequence>
<gene>
    <name evidence="2" type="ORF">TSOC_011269</name>
</gene>
<dbReference type="EMBL" id="PGGS01000606">
    <property type="protein sequence ID" value="PNH02731.1"/>
    <property type="molecule type" value="Genomic_DNA"/>
</dbReference>
<keyword evidence="3" id="KW-1185">Reference proteome</keyword>
<dbReference type="AlphaFoldDB" id="A0A2J7ZR29"/>
<name>A0A2J7ZR29_9CHLO</name>
<dbReference type="Pfam" id="PF00096">
    <property type="entry name" value="zf-C2H2"/>
    <property type="match status" value="1"/>
</dbReference>
<dbReference type="InterPro" id="IPR013087">
    <property type="entry name" value="Znf_C2H2_type"/>
</dbReference>
<comment type="caution">
    <text evidence="2">The sequence shown here is derived from an EMBL/GenBank/DDBJ whole genome shotgun (WGS) entry which is preliminary data.</text>
</comment>
<reference evidence="2 3" key="1">
    <citation type="journal article" date="2017" name="Mol. Biol. Evol.">
        <title>The 4-celled Tetrabaena socialis nuclear genome reveals the essential components for genetic control of cell number at the origin of multicellularity in the volvocine lineage.</title>
        <authorList>
            <person name="Featherston J."/>
            <person name="Arakaki Y."/>
            <person name="Hanschen E.R."/>
            <person name="Ferris P.J."/>
            <person name="Michod R.E."/>
            <person name="Olson B.J.S.C."/>
            <person name="Nozaki H."/>
            <person name="Durand P.M."/>
        </authorList>
    </citation>
    <scope>NUCLEOTIDE SEQUENCE [LARGE SCALE GENOMIC DNA]</scope>
    <source>
        <strain evidence="2 3">NIES-571</strain>
    </source>
</reference>
<evidence type="ECO:0000259" key="1">
    <source>
        <dbReference type="Pfam" id="PF00096"/>
    </source>
</evidence>
<dbReference type="Proteomes" id="UP000236333">
    <property type="component" value="Unassembled WGS sequence"/>
</dbReference>
<dbReference type="SUPFAM" id="SSF52799">
    <property type="entry name" value="(Phosphotyrosine protein) phosphatases II"/>
    <property type="match status" value="1"/>
</dbReference>
<evidence type="ECO:0000313" key="2">
    <source>
        <dbReference type="EMBL" id="PNH02731.1"/>
    </source>
</evidence>
<dbReference type="OrthoDB" id="7752550at2759"/>
<organism evidence="2 3">
    <name type="scientific">Tetrabaena socialis</name>
    <dbReference type="NCBI Taxonomy" id="47790"/>
    <lineage>
        <taxon>Eukaryota</taxon>
        <taxon>Viridiplantae</taxon>
        <taxon>Chlorophyta</taxon>
        <taxon>core chlorophytes</taxon>
        <taxon>Chlorophyceae</taxon>
        <taxon>CS clade</taxon>
        <taxon>Chlamydomonadales</taxon>
        <taxon>Tetrabaenaceae</taxon>
        <taxon>Tetrabaena</taxon>
    </lineage>
</organism>
<evidence type="ECO:0000313" key="3">
    <source>
        <dbReference type="Proteomes" id="UP000236333"/>
    </source>
</evidence>
<protein>
    <recommendedName>
        <fullName evidence="1">C2H2-type domain-containing protein</fullName>
    </recommendedName>
</protein>